<reference evidence="2" key="2">
    <citation type="submission" date="2025-09" db="UniProtKB">
        <authorList>
            <consortium name="Ensembl"/>
        </authorList>
    </citation>
    <scope>IDENTIFICATION</scope>
</reference>
<protein>
    <submittedName>
        <fullName evidence="2">Uncharacterized protein</fullName>
    </submittedName>
</protein>
<sequence>FYQLQAGSAKRREASVSLHKPCHEAPHDVHVDLTLSTREPPQAGAAPWSLTRLPGMGEHPFLTLPNCLPLTTRMYKACLCRTENF</sequence>
<name>A0A7M4EFI7_CROPO</name>
<dbReference type="Ensembl" id="ENSCPRT00005009750.1">
    <property type="protein sequence ID" value="ENSCPRP00005008275.1"/>
    <property type="gene ID" value="ENSCPRG00005005922.1"/>
</dbReference>
<feature type="region of interest" description="Disordered" evidence="1">
    <location>
        <begin position="1"/>
        <end position="21"/>
    </location>
</feature>
<evidence type="ECO:0000256" key="1">
    <source>
        <dbReference type="SAM" id="MobiDB-lite"/>
    </source>
</evidence>
<proteinExistence type="predicted"/>
<reference evidence="2" key="1">
    <citation type="submission" date="2025-08" db="UniProtKB">
        <authorList>
            <consortium name="Ensembl"/>
        </authorList>
    </citation>
    <scope>IDENTIFICATION</scope>
</reference>
<keyword evidence="3" id="KW-1185">Reference proteome</keyword>
<organism evidence="2 3">
    <name type="scientific">Crocodylus porosus</name>
    <name type="common">Saltwater crocodile</name>
    <name type="synonym">Estuarine crocodile</name>
    <dbReference type="NCBI Taxonomy" id="8502"/>
    <lineage>
        <taxon>Eukaryota</taxon>
        <taxon>Metazoa</taxon>
        <taxon>Chordata</taxon>
        <taxon>Craniata</taxon>
        <taxon>Vertebrata</taxon>
        <taxon>Euteleostomi</taxon>
        <taxon>Archelosauria</taxon>
        <taxon>Archosauria</taxon>
        <taxon>Crocodylia</taxon>
        <taxon>Longirostres</taxon>
        <taxon>Crocodylidae</taxon>
        <taxon>Crocodylus</taxon>
    </lineage>
</organism>
<dbReference type="AlphaFoldDB" id="A0A7M4EFI7"/>
<evidence type="ECO:0000313" key="2">
    <source>
        <dbReference type="Ensembl" id="ENSCPRP00005008275.1"/>
    </source>
</evidence>
<evidence type="ECO:0000313" key="3">
    <source>
        <dbReference type="Proteomes" id="UP000594220"/>
    </source>
</evidence>
<dbReference type="Proteomes" id="UP000594220">
    <property type="component" value="Unplaced"/>
</dbReference>
<accession>A0A7M4EFI7</accession>